<evidence type="ECO:0000313" key="1">
    <source>
        <dbReference type="EMBL" id="MFC7317179.1"/>
    </source>
</evidence>
<dbReference type="Proteomes" id="UP001596547">
    <property type="component" value="Unassembled WGS sequence"/>
</dbReference>
<dbReference type="InterPro" id="IPR036388">
    <property type="entry name" value="WH-like_DNA-bd_sf"/>
</dbReference>
<dbReference type="Pfam" id="PF25212">
    <property type="entry name" value="HVO_A0114"/>
    <property type="match status" value="1"/>
</dbReference>
<keyword evidence="2" id="KW-1185">Reference proteome</keyword>
<gene>
    <name evidence="1" type="ORF">ACFQPE_10270</name>
</gene>
<dbReference type="SUPFAM" id="SSF46785">
    <property type="entry name" value="Winged helix' DNA-binding domain"/>
    <property type="match status" value="1"/>
</dbReference>
<sequence>MDATTTLTVRVEPVEQARDRIRARLEAIDQGAAPEDRSVLILKSEADLARVFSEKNMELIRTIAEHEPASMRETARLVGRGIAEVSANLNELEALGVIRFEQDGRSKRPVIWYDEIDVEIPLPTKDSGRKEAPA</sequence>
<accession>A0ABD6A9D3</accession>
<dbReference type="Gene3D" id="1.10.10.10">
    <property type="entry name" value="Winged helix-like DNA-binding domain superfamily/Winged helix DNA-binding domain"/>
    <property type="match status" value="1"/>
</dbReference>
<evidence type="ECO:0000313" key="2">
    <source>
        <dbReference type="Proteomes" id="UP001596547"/>
    </source>
</evidence>
<dbReference type="EMBL" id="JBHTBF010000002">
    <property type="protein sequence ID" value="MFC7317179.1"/>
    <property type="molecule type" value="Genomic_DNA"/>
</dbReference>
<dbReference type="GeneID" id="79316166"/>
<organism evidence="1 2">
    <name type="scientific">Halomarina halobia</name>
    <dbReference type="NCBI Taxonomy" id="3033386"/>
    <lineage>
        <taxon>Archaea</taxon>
        <taxon>Methanobacteriati</taxon>
        <taxon>Methanobacteriota</taxon>
        <taxon>Stenosarchaea group</taxon>
        <taxon>Halobacteria</taxon>
        <taxon>Halobacteriales</taxon>
        <taxon>Natronomonadaceae</taxon>
        <taxon>Halomarina</taxon>
    </lineage>
</organism>
<comment type="caution">
    <text evidence="1">The sequence shown here is derived from an EMBL/GenBank/DDBJ whole genome shotgun (WGS) entry which is preliminary data.</text>
</comment>
<reference evidence="1 2" key="1">
    <citation type="journal article" date="2019" name="Int. J. Syst. Evol. Microbiol.">
        <title>The Global Catalogue of Microorganisms (GCM) 10K type strain sequencing project: providing services to taxonomists for standard genome sequencing and annotation.</title>
        <authorList>
            <consortium name="The Broad Institute Genomics Platform"/>
            <consortium name="The Broad Institute Genome Sequencing Center for Infectious Disease"/>
            <person name="Wu L."/>
            <person name="Ma J."/>
        </authorList>
    </citation>
    <scope>NUCLEOTIDE SEQUENCE [LARGE SCALE GENOMIC DNA]</scope>
    <source>
        <strain evidence="1 2">PSR21</strain>
    </source>
</reference>
<name>A0ABD6A9D3_9EURY</name>
<evidence type="ECO:0008006" key="3">
    <source>
        <dbReference type="Google" id="ProtNLM"/>
    </source>
</evidence>
<dbReference type="RefSeq" id="WP_276303569.1">
    <property type="nucleotide sequence ID" value="NZ_CP119992.1"/>
</dbReference>
<dbReference type="InterPro" id="IPR036390">
    <property type="entry name" value="WH_DNA-bd_sf"/>
</dbReference>
<dbReference type="AlphaFoldDB" id="A0ABD6A9D3"/>
<proteinExistence type="predicted"/>
<protein>
    <recommendedName>
        <fullName evidence="3">Transcriptional regulator</fullName>
    </recommendedName>
</protein>